<evidence type="ECO:0000313" key="4">
    <source>
        <dbReference type="Proteomes" id="UP000030905"/>
    </source>
</evidence>
<keyword evidence="4" id="KW-1185">Reference proteome</keyword>
<dbReference type="PATRIC" id="fig|1262449.3.peg.2809"/>
<organism evidence="1 4">
    <name type="scientific">Clostridium pasteurianum DSM 525 = ATCC 6013</name>
    <dbReference type="NCBI Taxonomy" id="1262449"/>
    <lineage>
        <taxon>Bacteria</taxon>
        <taxon>Bacillati</taxon>
        <taxon>Bacillota</taxon>
        <taxon>Clostridia</taxon>
        <taxon>Eubacteriales</taxon>
        <taxon>Clostridiaceae</taxon>
        <taxon>Clostridium</taxon>
    </lineage>
</organism>
<evidence type="ECO:0000313" key="2">
    <source>
        <dbReference type="EMBL" id="KRU13146.1"/>
    </source>
</evidence>
<name>A0A0H3IZA6_CLOPA</name>
<evidence type="ECO:0000313" key="3">
    <source>
        <dbReference type="Proteomes" id="UP000028042"/>
    </source>
</evidence>
<dbReference type="KEGG" id="cpae:CPAST_c07560"/>
<sequence>MNSNFYKIPCKKEQLWQGCILASIAHAIMVAHYPEMSNEHSWDGMNYSTQDSSGTRGTITFSDKYYVGAFRNDNSERLNNKDGVLKYIQYFNGVPQDIIKLSEEEALQYLLEDINGKTIPVITTAFWGDENDGFSNDKINDFKENGGFLLEVQMMEIDKAINEWKEYYEMTQKQVDLLISIYKRKENSPNEIITLSEKEIDKIGTEDKEGLYESKISFEEIGIQWEN</sequence>
<dbReference type="eggNOG" id="ENOG503126G">
    <property type="taxonomic scope" value="Bacteria"/>
</dbReference>
<dbReference type="KEGG" id="cpat:CLPA_c07560"/>
<accession>A0A0H3IZA6</accession>
<dbReference type="Proteomes" id="UP000028042">
    <property type="component" value="Unassembled WGS sequence"/>
</dbReference>
<gene>
    <name evidence="1" type="ORF">CLPA_c07560</name>
    <name evidence="2" type="ORF">CP6013_02394</name>
</gene>
<evidence type="ECO:0000313" key="1">
    <source>
        <dbReference type="EMBL" id="AJA50844.1"/>
    </source>
</evidence>
<reference evidence="2" key="2">
    <citation type="submission" date="2015-10" db="EMBL/GenBank/DDBJ databases">
        <title>Improved Draft Genome Sequence of Clostridium pasteurianum Strain ATCC 6013 (DSM 525) Using a Hybrid Next-Generation Sequencing Approach.</title>
        <authorList>
            <person name="Pyne M.E."/>
            <person name="Utturkar S.M."/>
            <person name="Brown S.D."/>
            <person name="Moo-Young M."/>
            <person name="Chung D.A."/>
            <person name="Chou P.C."/>
        </authorList>
    </citation>
    <scope>NUCLEOTIDE SEQUENCE</scope>
    <source>
        <strain evidence="2">ATCC 6013</strain>
    </source>
</reference>
<dbReference type="AlphaFoldDB" id="A0A0H3IZA6"/>
<dbReference type="Proteomes" id="UP000030905">
    <property type="component" value="Chromosome"/>
</dbReference>
<dbReference type="EMBL" id="CP009268">
    <property type="protein sequence ID" value="AJA50844.1"/>
    <property type="molecule type" value="Genomic_DNA"/>
</dbReference>
<protein>
    <submittedName>
        <fullName evidence="1">Uncharacterized protein</fullName>
    </submittedName>
</protein>
<dbReference type="RefSeq" id="WP_003446354.1">
    <property type="nucleotide sequence ID" value="NZ_ANZB01000010.1"/>
</dbReference>
<reference evidence="2 3" key="3">
    <citation type="journal article" name="Genome Announc.">
        <title>Improved Draft Genome Sequence of Clostridium pasteurianum Strain ATCC 6013 (DSM 525) Using a Hybrid Next-Generation Sequencing Approach.</title>
        <authorList>
            <person name="Pyne M.E."/>
            <person name="Utturkar S."/>
            <person name="Brown S.D."/>
            <person name="Moo-Young M."/>
            <person name="Chung D.A."/>
            <person name="Chou C.P."/>
        </authorList>
    </citation>
    <scope>NUCLEOTIDE SEQUENCE [LARGE SCALE GENOMIC DNA]</scope>
    <source>
        <strain evidence="2 3">ATCC 6013</strain>
    </source>
</reference>
<proteinExistence type="predicted"/>
<reference evidence="1 4" key="1">
    <citation type="journal article" date="2015" name="Genome Announc.">
        <title>Complete Genome Sequence of the Nitrogen-Fixing and Solvent-Producing Clostridium pasteurianum DSM 525.</title>
        <authorList>
            <person name="Poehlein A."/>
            <person name="Grosse-Honebrink A."/>
            <person name="Zhang Y."/>
            <person name="Minton N.P."/>
            <person name="Daniel R."/>
        </authorList>
    </citation>
    <scope>NUCLEOTIDE SEQUENCE [LARGE SCALE GENOMIC DNA]</scope>
    <source>
        <strain evidence="1">DSM 525</strain>
        <strain evidence="4">DSM 525 / ATCC 6013</strain>
    </source>
</reference>
<dbReference type="EMBL" id="JPGY02000001">
    <property type="protein sequence ID" value="KRU13146.1"/>
    <property type="molecule type" value="Genomic_DNA"/>
</dbReference>
<dbReference type="GeneID" id="93072971"/>